<feature type="transmembrane region" description="Helical" evidence="11">
    <location>
        <begin position="20"/>
        <end position="47"/>
    </location>
</feature>
<keyword evidence="6 11" id="KW-1133">Transmembrane helix</keyword>
<dbReference type="GO" id="GO:0033179">
    <property type="term" value="C:proton-transporting V-type ATPase, V0 domain"/>
    <property type="evidence" value="ECO:0007669"/>
    <property type="project" value="InterPro"/>
</dbReference>
<evidence type="ECO:0000256" key="3">
    <source>
        <dbReference type="ARBA" id="ARBA00022448"/>
    </source>
</evidence>
<keyword evidence="4 11" id="KW-0812">Transmembrane</keyword>
<keyword evidence="11" id="KW-0926">Vacuole</keyword>
<evidence type="ECO:0000256" key="8">
    <source>
        <dbReference type="ARBA" id="ARBA00023136"/>
    </source>
</evidence>
<keyword evidence="14" id="KW-1185">Reference proteome</keyword>
<dbReference type="PANTHER" id="PTHR10263">
    <property type="entry name" value="V-TYPE PROTON ATPASE PROTEOLIPID SUBUNIT"/>
    <property type="match status" value="1"/>
</dbReference>
<dbReference type="OrthoDB" id="1744869at2759"/>
<dbReference type="RefSeq" id="XP_033602163.1">
    <property type="nucleotide sequence ID" value="XM_033740659.1"/>
</dbReference>
<comment type="function">
    <text evidence="11">Proton-conducting pore forming of the V0 complex of vacuolar(H+)-ATPase (V-ATPase), a multisubunit enzyme composed of a peripheral complex (V1) that hydrolyzes ATP and a membrane integral complex (V0) that translocates protons. V-ATPase is responsible for acidifying and maintaining the pH of intracellular compartments.</text>
</comment>
<dbReference type="NCBIfam" id="TIGR01100">
    <property type="entry name" value="V_ATP_synt_C"/>
    <property type="match status" value="1"/>
</dbReference>
<dbReference type="GeneID" id="54481713"/>
<dbReference type="InterPro" id="IPR000245">
    <property type="entry name" value="ATPase_proteolipid_csu"/>
</dbReference>
<evidence type="ECO:0000256" key="10">
    <source>
        <dbReference type="ARBA" id="ARBA00046480"/>
    </source>
</evidence>
<feature type="transmembrane region" description="Helical" evidence="11">
    <location>
        <begin position="133"/>
        <end position="154"/>
    </location>
</feature>
<feature type="transmembrane region" description="Helical" evidence="11">
    <location>
        <begin position="59"/>
        <end position="80"/>
    </location>
</feature>
<evidence type="ECO:0000256" key="2">
    <source>
        <dbReference type="ARBA" id="ARBA00007296"/>
    </source>
</evidence>
<keyword evidence="8 11" id="KW-0472">Membrane</keyword>
<dbReference type="Proteomes" id="UP000799437">
    <property type="component" value="Unassembled WGS sequence"/>
</dbReference>
<reference evidence="13" key="1">
    <citation type="journal article" date="2020" name="Stud. Mycol.">
        <title>101 Dothideomycetes genomes: a test case for predicting lifestyles and emergence of pathogens.</title>
        <authorList>
            <person name="Haridas S."/>
            <person name="Albert R."/>
            <person name="Binder M."/>
            <person name="Bloem J."/>
            <person name="Labutti K."/>
            <person name="Salamov A."/>
            <person name="Andreopoulos B."/>
            <person name="Baker S."/>
            <person name="Barry K."/>
            <person name="Bills G."/>
            <person name="Bluhm B."/>
            <person name="Cannon C."/>
            <person name="Castanera R."/>
            <person name="Culley D."/>
            <person name="Daum C."/>
            <person name="Ezra D."/>
            <person name="Gonzalez J."/>
            <person name="Henrissat B."/>
            <person name="Kuo A."/>
            <person name="Liang C."/>
            <person name="Lipzen A."/>
            <person name="Lutzoni F."/>
            <person name="Magnuson J."/>
            <person name="Mondo S."/>
            <person name="Nolan M."/>
            <person name="Ohm R."/>
            <person name="Pangilinan J."/>
            <person name="Park H.-J."/>
            <person name="Ramirez L."/>
            <person name="Alfaro M."/>
            <person name="Sun H."/>
            <person name="Tritt A."/>
            <person name="Yoshinaga Y."/>
            <person name="Zwiers L.-H."/>
            <person name="Turgeon B."/>
            <person name="Goodwin S."/>
            <person name="Spatafora J."/>
            <person name="Crous P."/>
            <person name="Grigoriev I."/>
        </authorList>
    </citation>
    <scope>NUCLEOTIDE SEQUENCE</scope>
    <source>
        <strain evidence="13">CBS 121739</strain>
    </source>
</reference>
<name>A0A6A6WA33_9PEZI</name>
<dbReference type="FunFam" id="1.20.120.610:FF:000001">
    <property type="entry name" value="V-type proton ATPase proteolipid subunit"/>
    <property type="match status" value="1"/>
</dbReference>
<gene>
    <name evidence="13" type="ORF">EJ05DRAFT_307252</name>
</gene>
<dbReference type="CDD" id="cd18175">
    <property type="entry name" value="ATP-synt_Vo_c_ATP6C_rpt1"/>
    <property type="match status" value="1"/>
</dbReference>
<dbReference type="CDD" id="cd18176">
    <property type="entry name" value="ATP-synt_Vo_c_ATP6C_rpt2"/>
    <property type="match status" value="1"/>
</dbReference>
<feature type="domain" description="V-ATPase proteolipid subunit C-like" evidence="12">
    <location>
        <begin position="17"/>
        <end position="76"/>
    </location>
</feature>
<evidence type="ECO:0000256" key="4">
    <source>
        <dbReference type="ARBA" id="ARBA00022692"/>
    </source>
</evidence>
<dbReference type="GO" id="GO:0046961">
    <property type="term" value="F:proton-transporting ATPase activity, rotational mechanism"/>
    <property type="evidence" value="ECO:0007669"/>
    <property type="project" value="InterPro"/>
</dbReference>
<feature type="transmembrane region" description="Helical" evidence="11">
    <location>
        <begin position="86"/>
        <end position="112"/>
    </location>
</feature>
<dbReference type="SUPFAM" id="SSF81333">
    <property type="entry name" value="F1F0 ATP synthase subunit C"/>
    <property type="match status" value="2"/>
</dbReference>
<dbReference type="Pfam" id="PF00137">
    <property type="entry name" value="ATP-synt_C"/>
    <property type="match status" value="2"/>
</dbReference>
<proteinExistence type="inferred from homology"/>
<evidence type="ECO:0000313" key="14">
    <source>
        <dbReference type="Proteomes" id="UP000799437"/>
    </source>
</evidence>
<dbReference type="InterPro" id="IPR002379">
    <property type="entry name" value="ATPase_proteolipid_c-like_dom"/>
</dbReference>
<dbReference type="GO" id="GO:0005774">
    <property type="term" value="C:vacuolar membrane"/>
    <property type="evidence" value="ECO:0007669"/>
    <property type="project" value="UniProtKB-SubCell"/>
</dbReference>
<dbReference type="EMBL" id="ML996569">
    <property type="protein sequence ID" value="KAF2759712.1"/>
    <property type="molecule type" value="Genomic_DNA"/>
</dbReference>
<protein>
    <recommendedName>
        <fullName evidence="11">V-type proton ATPase proteolipid subunit</fullName>
    </recommendedName>
</protein>
<keyword evidence="3 11" id="KW-0813">Transport</keyword>
<comment type="subcellular location">
    <subcellularLocation>
        <location evidence="1 11">Vacuole membrane</location>
        <topology evidence="1 11">Multi-pass membrane protein</topology>
    </subcellularLocation>
</comment>
<accession>A0A6A6WA33</accession>
<organism evidence="13 14">
    <name type="scientific">Pseudovirgaria hyperparasitica</name>
    <dbReference type="NCBI Taxonomy" id="470096"/>
    <lineage>
        <taxon>Eukaryota</taxon>
        <taxon>Fungi</taxon>
        <taxon>Dikarya</taxon>
        <taxon>Ascomycota</taxon>
        <taxon>Pezizomycotina</taxon>
        <taxon>Dothideomycetes</taxon>
        <taxon>Dothideomycetes incertae sedis</taxon>
        <taxon>Acrospermales</taxon>
        <taxon>Acrospermaceae</taxon>
        <taxon>Pseudovirgaria</taxon>
    </lineage>
</organism>
<feature type="domain" description="V-ATPase proteolipid subunit C-like" evidence="12">
    <location>
        <begin position="93"/>
        <end position="152"/>
    </location>
</feature>
<comment type="function">
    <text evidence="9">Proton-conducting pore forming subunit of the V0 complex of vacuolar(H+)-ATPase (V-ATPase), a multisubunit enzyme composed of a peripheral complex (V1) that hydrolyzes ATP and a membrane integral complex (V0) that translocates protons. V-ATPase is responsible for acidifying and maintaining the pH of intracellular compartments.</text>
</comment>
<comment type="subunit">
    <text evidence="10 11">V-ATPase is a heteromultimeric enzyme composed of a peripheral catalytic V1 complex (components A to H) attached to an integral membrane V0 proton pore complex (components: a, c, c', c'', d, e, f and VOA1). The decameric c-ring forms the proton-conducting pore, and is composed of eight proteolipid subunits c, one subunit c' and one subunit c''.</text>
</comment>
<dbReference type="AlphaFoldDB" id="A0A6A6WA33"/>
<evidence type="ECO:0000256" key="1">
    <source>
        <dbReference type="ARBA" id="ARBA00004128"/>
    </source>
</evidence>
<keyword evidence="5 11" id="KW-0375">Hydrogen ion transport</keyword>
<evidence type="ECO:0000313" key="13">
    <source>
        <dbReference type="EMBL" id="KAF2759712.1"/>
    </source>
</evidence>
<evidence type="ECO:0000256" key="6">
    <source>
        <dbReference type="ARBA" id="ARBA00022989"/>
    </source>
</evidence>
<sequence>MYPSDVCPIYASFFSNMGCAFAIVFSVLGAAYGTAKSGVGICASGVLHPDQIVRNSVPVIMAGILSIYGLVVAVLIGNALKPETHIFTGFAHLGAGIAVGLCGLGAGFAIGITGDAGVRSTCQQPRMFVGMMLIQIFAEVLGLYGMIIALLMVASTANVNCNTAADLRL</sequence>
<evidence type="ECO:0000259" key="12">
    <source>
        <dbReference type="Pfam" id="PF00137"/>
    </source>
</evidence>
<evidence type="ECO:0000256" key="7">
    <source>
        <dbReference type="ARBA" id="ARBA00023065"/>
    </source>
</evidence>
<evidence type="ECO:0000256" key="11">
    <source>
        <dbReference type="RuleBase" id="RU363060"/>
    </source>
</evidence>
<evidence type="ECO:0000256" key="9">
    <source>
        <dbReference type="ARBA" id="ARBA00045519"/>
    </source>
</evidence>
<dbReference type="InterPro" id="IPR011555">
    <property type="entry name" value="ATPase_proteolipid_su_C_euk"/>
</dbReference>
<keyword evidence="7 11" id="KW-0406">Ion transport</keyword>
<comment type="similarity">
    <text evidence="2 11">Belongs to the V-ATPase proteolipid subunit family.</text>
</comment>
<dbReference type="InterPro" id="IPR035921">
    <property type="entry name" value="F/V-ATP_Csub_sf"/>
</dbReference>
<evidence type="ECO:0000256" key="5">
    <source>
        <dbReference type="ARBA" id="ARBA00022781"/>
    </source>
</evidence>
<dbReference type="Gene3D" id="1.20.120.610">
    <property type="entry name" value="lithium bound rotor ring of v- atpase"/>
    <property type="match status" value="1"/>
</dbReference>
<dbReference type="PRINTS" id="PR00122">
    <property type="entry name" value="VACATPASE"/>
</dbReference>